<proteinExistence type="predicted"/>
<evidence type="ECO:0000256" key="1">
    <source>
        <dbReference type="SAM" id="Phobius"/>
    </source>
</evidence>
<sequence>MRCQIAMRNQEFSDTAERQCKILSMKVHEGSCEQGWKDSCCVARADVQVVGQTRAATAMQFRGLVASETRKCAEAQGFASRFAVGGTAACYQFVDGTGEIKLDSDTPPSITSGVIMYADLGFGILFSLACVMWFLAVKYCLMLRSMGEDSGEESESSLIES</sequence>
<keyword evidence="1" id="KW-0472">Membrane</keyword>
<name>A0A813GRD2_POLGL</name>
<dbReference type="EMBL" id="CAJNNV010029222">
    <property type="protein sequence ID" value="CAE8627608.1"/>
    <property type="molecule type" value="Genomic_DNA"/>
</dbReference>
<reference evidence="2" key="1">
    <citation type="submission" date="2021-02" db="EMBL/GenBank/DDBJ databases">
        <authorList>
            <person name="Dougan E. K."/>
            <person name="Rhodes N."/>
            <person name="Thang M."/>
            <person name="Chan C."/>
        </authorList>
    </citation>
    <scope>NUCLEOTIDE SEQUENCE</scope>
</reference>
<keyword evidence="1" id="KW-1133">Transmembrane helix</keyword>
<dbReference type="AlphaFoldDB" id="A0A813GRD2"/>
<evidence type="ECO:0000313" key="3">
    <source>
        <dbReference type="Proteomes" id="UP000654075"/>
    </source>
</evidence>
<keyword evidence="1" id="KW-0812">Transmembrane</keyword>
<keyword evidence="3" id="KW-1185">Reference proteome</keyword>
<accession>A0A813GRD2</accession>
<feature type="transmembrane region" description="Helical" evidence="1">
    <location>
        <begin position="78"/>
        <end position="94"/>
    </location>
</feature>
<comment type="caution">
    <text evidence="2">The sequence shown here is derived from an EMBL/GenBank/DDBJ whole genome shotgun (WGS) entry which is preliminary data.</text>
</comment>
<evidence type="ECO:0000313" key="2">
    <source>
        <dbReference type="EMBL" id="CAE8627608.1"/>
    </source>
</evidence>
<organism evidence="2 3">
    <name type="scientific">Polarella glacialis</name>
    <name type="common">Dinoflagellate</name>
    <dbReference type="NCBI Taxonomy" id="89957"/>
    <lineage>
        <taxon>Eukaryota</taxon>
        <taxon>Sar</taxon>
        <taxon>Alveolata</taxon>
        <taxon>Dinophyceae</taxon>
        <taxon>Suessiales</taxon>
        <taxon>Suessiaceae</taxon>
        <taxon>Polarella</taxon>
    </lineage>
</organism>
<feature type="transmembrane region" description="Helical" evidence="1">
    <location>
        <begin position="114"/>
        <end position="136"/>
    </location>
</feature>
<protein>
    <submittedName>
        <fullName evidence="2">Uncharacterized protein</fullName>
    </submittedName>
</protein>
<gene>
    <name evidence="2" type="ORF">PGLA1383_LOCUS44339</name>
</gene>
<dbReference type="Proteomes" id="UP000654075">
    <property type="component" value="Unassembled WGS sequence"/>
</dbReference>